<sequence>MRKGFLESIINGARGFIIKPYKEDYLVDTLKNYSEFY</sequence>
<comment type="caution">
    <text evidence="1">The sequence shown here is derived from an EMBL/GenBank/DDBJ whole genome shotgun (WGS) entry which is preliminary data.</text>
</comment>
<protein>
    <submittedName>
        <fullName evidence="1">FixJ family two-component response regulator</fullName>
    </submittedName>
</protein>
<gene>
    <name evidence="1" type="ORF">BCD95_001357</name>
</gene>
<proteinExistence type="predicted"/>
<dbReference type="Proteomes" id="UP000822184">
    <property type="component" value="Unassembled WGS sequence"/>
</dbReference>
<evidence type="ECO:0000313" key="1">
    <source>
        <dbReference type="EMBL" id="NSB13098.1"/>
    </source>
</evidence>
<accession>A0A1S8NXL5</accession>
<organism evidence="1 2">
    <name type="scientific">Clostridium beijerinckii</name>
    <name type="common">Clostridium MP</name>
    <dbReference type="NCBI Taxonomy" id="1520"/>
    <lineage>
        <taxon>Bacteria</taxon>
        <taxon>Bacillati</taxon>
        <taxon>Bacillota</taxon>
        <taxon>Clostridia</taxon>
        <taxon>Eubacteriales</taxon>
        <taxon>Clostridiaceae</taxon>
        <taxon>Clostridium</taxon>
    </lineage>
</organism>
<dbReference type="EMBL" id="JABTDW010000001">
    <property type="protein sequence ID" value="NSB13098.1"/>
    <property type="molecule type" value="Genomic_DNA"/>
</dbReference>
<name>A0A1S8NXL5_CLOBE</name>
<dbReference type="AlphaFoldDB" id="A0A1S8NXL5"/>
<reference evidence="1" key="1">
    <citation type="submission" date="2020-06" db="EMBL/GenBank/DDBJ databases">
        <title>Genomic insights into acetone-butanol-ethanol (ABE) fermentation by sequencing solventogenic clostridia strains.</title>
        <authorList>
            <person name="Brown S."/>
        </authorList>
    </citation>
    <scope>NUCLEOTIDE SEQUENCE</scope>
    <source>
        <strain evidence="1">DJ123</strain>
    </source>
</reference>
<evidence type="ECO:0000313" key="2">
    <source>
        <dbReference type="Proteomes" id="UP000822184"/>
    </source>
</evidence>